<dbReference type="CDD" id="cd17945">
    <property type="entry name" value="DEADc_DDX23"/>
    <property type="match status" value="1"/>
</dbReference>
<organism evidence="12 13">
    <name type="scientific">Magnusiomyces paraingens</name>
    <dbReference type="NCBI Taxonomy" id="2606893"/>
    <lineage>
        <taxon>Eukaryota</taxon>
        <taxon>Fungi</taxon>
        <taxon>Dikarya</taxon>
        <taxon>Ascomycota</taxon>
        <taxon>Saccharomycotina</taxon>
        <taxon>Dipodascomycetes</taxon>
        <taxon>Dipodascales</taxon>
        <taxon>Dipodascaceae</taxon>
        <taxon>Magnusiomyces</taxon>
    </lineage>
</organism>
<feature type="domain" description="Helicase ATP-binding" evidence="9">
    <location>
        <begin position="224"/>
        <end position="418"/>
    </location>
</feature>
<dbReference type="InterPro" id="IPR027417">
    <property type="entry name" value="P-loop_NTPase"/>
</dbReference>
<feature type="short sequence motif" description="Q motif" evidence="6">
    <location>
        <begin position="193"/>
        <end position="221"/>
    </location>
</feature>
<feature type="domain" description="Helicase C-terminal" evidence="10">
    <location>
        <begin position="443"/>
        <end position="592"/>
    </location>
</feature>
<evidence type="ECO:0000256" key="3">
    <source>
        <dbReference type="ARBA" id="ARBA00022801"/>
    </source>
</evidence>
<sequence>MPSNKPKPISINDLIKKKKNESERQKVPVFLSKAQRDKLAKERSKITYNIDKTLSTNSPQQHPESNDVLSGVGQTNQNIDKTLGSKLKPSKKRETKFKFEWNNQDDTLDLNDPLYIFKSKTERREKLENKAEKRERNLTSHLNFGKSKRPKIDYNDLHWSEKPLGEMKERDWRIFREDFDILTKGGNIPHPIRFWGESDIPQELLSIVHKLGYKEPTPIQRAAIPIALSGRDVIGIAETGSGKTASFVIPLLASIMKFPILNELTKRDGPYAIILAPTRELAQQIETETKKFLKPLAFTCMSIVGGHSIEEQVHKLNLGAEIVIATPGRLLDTLERKVLVLSQCRYVVMDEADRMIDLGFEEQVNKILNALPSQENNSDSLSMSNFKGKSWQTMMYTATWPRAIERLSEKYLCSPGVVTIGNTGQATERVEQRTEFIGNEERRLQRLLTILNSGIFKPPIIIFVNFKRNCENLAQELNYNKWRTVTMHGSKSQDQREAALSQLRSGDADCLVATDVAGRGIDISNVSLVVNFQMAKTIENYTHRIGRTGRAGMSGVAITFLGPEDEEVIPNLKQIISKSKVSHLSDDLKRYDTSKFASNIK</sequence>
<dbReference type="PROSITE" id="PS51195">
    <property type="entry name" value="Q_MOTIF"/>
    <property type="match status" value="1"/>
</dbReference>
<evidence type="ECO:0000256" key="6">
    <source>
        <dbReference type="PROSITE-ProRule" id="PRU00552"/>
    </source>
</evidence>
<dbReference type="SUPFAM" id="SSF52540">
    <property type="entry name" value="P-loop containing nucleoside triphosphate hydrolases"/>
    <property type="match status" value="2"/>
</dbReference>
<keyword evidence="4 7" id="KW-0347">Helicase</keyword>
<dbReference type="PROSITE" id="PS51194">
    <property type="entry name" value="HELICASE_CTER"/>
    <property type="match status" value="1"/>
</dbReference>
<accession>A0A5E8C5N4</accession>
<dbReference type="InterPro" id="IPR014014">
    <property type="entry name" value="RNA_helicase_DEAD_Q_motif"/>
</dbReference>
<dbReference type="Proteomes" id="UP000398389">
    <property type="component" value="Unassembled WGS sequence"/>
</dbReference>
<dbReference type="InterPro" id="IPR001650">
    <property type="entry name" value="Helicase_C-like"/>
</dbReference>
<dbReference type="PANTHER" id="PTHR47958">
    <property type="entry name" value="ATP-DEPENDENT RNA HELICASE DBP3"/>
    <property type="match status" value="1"/>
</dbReference>
<comment type="similarity">
    <text evidence="7">Belongs to the DEAD box helicase family.</text>
</comment>
<dbReference type="RefSeq" id="XP_031856242.1">
    <property type="nucleotide sequence ID" value="XM_032000351.1"/>
</dbReference>
<dbReference type="InterPro" id="IPR011545">
    <property type="entry name" value="DEAD/DEAH_box_helicase_dom"/>
</dbReference>
<evidence type="ECO:0000313" key="12">
    <source>
        <dbReference type="EMBL" id="VVT57281.1"/>
    </source>
</evidence>
<feature type="region of interest" description="Disordered" evidence="8">
    <location>
        <begin position="1"/>
        <end position="27"/>
    </location>
</feature>
<feature type="domain" description="DEAD-box RNA helicase Q" evidence="11">
    <location>
        <begin position="193"/>
        <end position="221"/>
    </location>
</feature>
<dbReference type="OrthoDB" id="196131at2759"/>
<evidence type="ECO:0000256" key="7">
    <source>
        <dbReference type="RuleBase" id="RU000492"/>
    </source>
</evidence>
<dbReference type="InterPro" id="IPR000629">
    <property type="entry name" value="RNA-helicase_DEAD-box_CS"/>
</dbReference>
<keyword evidence="13" id="KW-1185">Reference proteome</keyword>
<keyword evidence="2 7" id="KW-0547">Nucleotide-binding</keyword>
<reference evidence="12 13" key="1">
    <citation type="submission" date="2019-09" db="EMBL/GenBank/DDBJ databases">
        <authorList>
            <person name="Brejova B."/>
        </authorList>
    </citation>
    <scope>NUCLEOTIDE SEQUENCE [LARGE SCALE GENOMIC DNA]</scope>
</reference>
<dbReference type="Gene3D" id="3.40.50.300">
    <property type="entry name" value="P-loop containing nucleotide triphosphate hydrolases"/>
    <property type="match status" value="2"/>
</dbReference>
<dbReference type="CDD" id="cd18787">
    <property type="entry name" value="SF2_C_DEAD"/>
    <property type="match status" value="1"/>
</dbReference>
<protein>
    <recommendedName>
        <fullName evidence="1">RNA helicase</fullName>
        <ecNumber evidence="1">3.6.4.13</ecNumber>
    </recommendedName>
</protein>
<dbReference type="SMART" id="SM00490">
    <property type="entry name" value="HELICc"/>
    <property type="match status" value="1"/>
</dbReference>
<dbReference type="GO" id="GO:0016787">
    <property type="term" value="F:hydrolase activity"/>
    <property type="evidence" value="ECO:0007669"/>
    <property type="project" value="UniProtKB-KW"/>
</dbReference>
<dbReference type="EMBL" id="CABVLU010000004">
    <property type="protein sequence ID" value="VVT57281.1"/>
    <property type="molecule type" value="Genomic_DNA"/>
</dbReference>
<feature type="region of interest" description="Disordered" evidence="8">
    <location>
        <begin position="51"/>
        <end position="84"/>
    </location>
</feature>
<dbReference type="EC" id="3.6.4.13" evidence="1"/>
<dbReference type="PROSITE" id="PS51192">
    <property type="entry name" value="HELICASE_ATP_BIND_1"/>
    <property type="match status" value="1"/>
</dbReference>
<dbReference type="GO" id="GO:0005524">
    <property type="term" value="F:ATP binding"/>
    <property type="evidence" value="ECO:0007669"/>
    <property type="project" value="UniProtKB-KW"/>
</dbReference>
<name>A0A5E8C5N4_9ASCO</name>
<dbReference type="GO" id="GO:0003724">
    <property type="term" value="F:RNA helicase activity"/>
    <property type="evidence" value="ECO:0007669"/>
    <property type="project" value="UniProtKB-EC"/>
</dbReference>
<gene>
    <name evidence="12" type="ORF">SAPINGB_P005637</name>
</gene>
<keyword evidence="3 7" id="KW-0378">Hydrolase</keyword>
<dbReference type="SMART" id="SM00487">
    <property type="entry name" value="DEXDc"/>
    <property type="match status" value="1"/>
</dbReference>
<evidence type="ECO:0000256" key="2">
    <source>
        <dbReference type="ARBA" id="ARBA00022741"/>
    </source>
</evidence>
<dbReference type="Pfam" id="PF00271">
    <property type="entry name" value="Helicase_C"/>
    <property type="match status" value="1"/>
</dbReference>
<dbReference type="GO" id="GO:0003676">
    <property type="term" value="F:nucleic acid binding"/>
    <property type="evidence" value="ECO:0007669"/>
    <property type="project" value="InterPro"/>
</dbReference>
<evidence type="ECO:0000256" key="8">
    <source>
        <dbReference type="SAM" id="MobiDB-lite"/>
    </source>
</evidence>
<evidence type="ECO:0000256" key="5">
    <source>
        <dbReference type="ARBA" id="ARBA00022840"/>
    </source>
</evidence>
<dbReference type="InterPro" id="IPR014001">
    <property type="entry name" value="Helicase_ATP-bd"/>
</dbReference>
<keyword evidence="5 7" id="KW-0067">ATP-binding</keyword>
<evidence type="ECO:0000256" key="4">
    <source>
        <dbReference type="ARBA" id="ARBA00022806"/>
    </source>
</evidence>
<evidence type="ECO:0000259" key="11">
    <source>
        <dbReference type="PROSITE" id="PS51195"/>
    </source>
</evidence>
<feature type="compositionally biased region" description="Polar residues" evidence="8">
    <location>
        <begin position="51"/>
        <end position="63"/>
    </location>
</feature>
<proteinExistence type="inferred from homology"/>
<dbReference type="GeneID" id="43584451"/>
<dbReference type="PROSITE" id="PS00039">
    <property type="entry name" value="DEAD_ATP_HELICASE"/>
    <property type="match status" value="1"/>
</dbReference>
<dbReference type="Pfam" id="PF00270">
    <property type="entry name" value="DEAD"/>
    <property type="match status" value="1"/>
</dbReference>
<evidence type="ECO:0000259" key="10">
    <source>
        <dbReference type="PROSITE" id="PS51194"/>
    </source>
</evidence>
<evidence type="ECO:0000313" key="13">
    <source>
        <dbReference type="Proteomes" id="UP000398389"/>
    </source>
</evidence>
<evidence type="ECO:0000259" key="9">
    <source>
        <dbReference type="PROSITE" id="PS51192"/>
    </source>
</evidence>
<evidence type="ECO:0000256" key="1">
    <source>
        <dbReference type="ARBA" id="ARBA00012552"/>
    </source>
</evidence>
<dbReference type="AlphaFoldDB" id="A0A5E8C5N4"/>